<dbReference type="EMBL" id="BDGG01000004">
    <property type="protein sequence ID" value="GAU97555.1"/>
    <property type="molecule type" value="Genomic_DNA"/>
</dbReference>
<proteinExistence type="predicted"/>
<dbReference type="AlphaFoldDB" id="A0A1D1V9U6"/>
<comment type="caution">
    <text evidence="1">The sequence shown here is derived from an EMBL/GenBank/DDBJ whole genome shotgun (WGS) entry which is preliminary data.</text>
</comment>
<name>A0A1D1V9U6_RAMVA</name>
<sequence>MSDAVVVYHRASNSYATISGKFNEKQTTASLRDGGSDTVRTAHRLLCAVLGPTRRFAQGPWGSTRNESHCGKVE</sequence>
<reference evidence="1 2" key="1">
    <citation type="journal article" date="2016" name="Nat. Commun.">
        <title>Extremotolerant tardigrade genome and improved radiotolerance of human cultured cells by tardigrade-unique protein.</title>
        <authorList>
            <person name="Hashimoto T."/>
            <person name="Horikawa D.D."/>
            <person name="Saito Y."/>
            <person name="Kuwahara H."/>
            <person name="Kozuka-Hata H."/>
            <person name="Shin-I T."/>
            <person name="Minakuchi Y."/>
            <person name="Ohishi K."/>
            <person name="Motoyama A."/>
            <person name="Aizu T."/>
            <person name="Enomoto A."/>
            <person name="Kondo K."/>
            <person name="Tanaka S."/>
            <person name="Hara Y."/>
            <person name="Koshikawa S."/>
            <person name="Sagara H."/>
            <person name="Miura T."/>
            <person name="Yokobori S."/>
            <person name="Miyagawa K."/>
            <person name="Suzuki Y."/>
            <person name="Kubo T."/>
            <person name="Oyama M."/>
            <person name="Kohara Y."/>
            <person name="Fujiyama A."/>
            <person name="Arakawa K."/>
            <person name="Katayama T."/>
            <person name="Toyoda A."/>
            <person name="Kunieda T."/>
        </authorList>
    </citation>
    <scope>NUCLEOTIDE SEQUENCE [LARGE SCALE GENOMIC DNA]</scope>
    <source>
        <strain evidence="1 2">YOKOZUNA-1</strain>
    </source>
</reference>
<evidence type="ECO:0000313" key="2">
    <source>
        <dbReference type="Proteomes" id="UP000186922"/>
    </source>
</evidence>
<dbReference type="Proteomes" id="UP000186922">
    <property type="component" value="Unassembled WGS sequence"/>
</dbReference>
<gene>
    <name evidence="1" type="primary">RvY_08830-1</name>
    <name evidence="1" type="synonym">RvY_08830.1</name>
    <name evidence="1" type="ORF">RvY_08830</name>
</gene>
<protein>
    <submittedName>
        <fullName evidence="1">Uncharacterized protein</fullName>
    </submittedName>
</protein>
<keyword evidence="2" id="KW-1185">Reference proteome</keyword>
<organism evidence="1 2">
    <name type="scientific">Ramazzottius varieornatus</name>
    <name type="common">Water bear</name>
    <name type="synonym">Tardigrade</name>
    <dbReference type="NCBI Taxonomy" id="947166"/>
    <lineage>
        <taxon>Eukaryota</taxon>
        <taxon>Metazoa</taxon>
        <taxon>Ecdysozoa</taxon>
        <taxon>Tardigrada</taxon>
        <taxon>Eutardigrada</taxon>
        <taxon>Parachela</taxon>
        <taxon>Hypsibioidea</taxon>
        <taxon>Ramazzottiidae</taxon>
        <taxon>Ramazzottius</taxon>
    </lineage>
</organism>
<evidence type="ECO:0000313" key="1">
    <source>
        <dbReference type="EMBL" id="GAU97555.1"/>
    </source>
</evidence>
<accession>A0A1D1V9U6</accession>